<sequence>MYKQIKYENYVKRNSLIRNKHRLEYMRNKDFKHLYCKSIQKQAKVVLKHSKKEYFSYNITNYRKKYVNNECIN</sequence>
<accession>A0A6J5N310</accession>
<gene>
    <name evidence="1" type="ORF">UFOVP622_55</name>
</gene>
<reference evidence="1" key="1">
    <citation type="submission" date="2020-04" db="EMBL/GenBank/DDBJ databases">
        <authorList>
            <person name="Chiriac C."/>
            <person name="Salcher M."/>
            <person name="Ghai R."/>
            <person name="Kavagutti S V."/>
        </authorList>
    </citation>
    <scope>NUCLEOTIDE SEQUENCE</scope>
</reference>
<proteinExistence type="predicted"/>
<organism evidence="1">
    <name type="scientific">uncultured Caudovirales phage</name>
    <dbReference type="NCBI Taxonomy" id="2100421"/>
    <lineage>
        <taxon>Viruses</taxon>
        <taxon>Duplodnaviria</taxon>
        <taxon>Heunggongvirae</taxon>
        <taxon>Uroviricota</taxon>
        <taxon>Caudoviricetes</taxon>
        <taxon>Peduoviridae</taxon>
        <taxon>Maltschvirus</taxon>
        <taxon>Maltschvirus maltsch</taxon>
    </lineage>
</organism>
<dbReference type="EMBL" id="LR796594">
    <property type="protein sequence ID" value="CAB4153454.1"/>
    <property type="molecule type" value="Genomic_DNA"/>
</dbReference>
<name>A0A6J5N310_9CAUD</name>
<protein>
    <submittedName>
        <fullName evidence="1">Uncharacterized protein</fullName>
    </submittedName>
</protein>
<evidence type="ECO:0000313" key="1">
    <source>
        <dbReference type="EMBL" id="CAB4153454.1"/>
    </source>
</evidence>